<accession>A0A0N1KRG3</accession>
<sequence>MRDWGSFLIALLAAFAVWYSLKERAPVVERAVSVPLQVVGLGGERTAEGVPKEVMLRLRGPAPLVEGARLPVSAYLDLSGAEGAFSREVRVAVPQGVEVLEIRPARVEGRVEALLTRTLPVEVLSQGAWVETQPAFVEAKGPRSRVEEAVVALGLDLGGDTVALTAFGPQGPLPGVELLPAQVQVVSREAPLFRKQVPLVLKPPAGLRVVDYAPRAVEVVGPKEALAGLTQVEARLEGSFRPGEVSAPLILNLPPGVRVLGEVLGRVRLALE</sequence>
<evidence type="ECO:0000313" key="2">
    <source>
        <dbReference type="Proteomes" id="UP000053099"/>
    </source>
</evidence>
<gene>
    <name evidence="1" type="ORF">AN926_00985</name>
</gene>
<protein>
    <recommendedName>
        <fullName evidence="3">YbbR-like domain-containing protein</fullName>
    </recommendedName>
</protein>
<dbReference type="EMBL" id="LJJR01000004">
    <property type="protein sequence ID" value="KPD32809.1"/>
    <property type="molecule type" value="Genomic_DNA"/>
</dbReference>
<dbReference type="Gene3D" id="2.170.120.30">
    <property type="match status" value="1"/>
</dbReference>
<comment type="caution">
    <text evidence="1">The sequence shown here is derived from an EMBL/GenBank/DDBJ whole genome shotgun (WGS) entry which is preliminary data.</text>
</comment>
<dbReference type="Proteomes" id="UP000053099">
    <property type="component" value="Unassembled WGS sequence"/>
</dbReference>
<name>A0A0N1KRG3_THESC</name>
<dbReference type="PANTHER" id="PTHR37804:SF1">
    <property type="entry name" value="CDAA REGULATORY PROTEIN CDAR"/>
    <property type="match status" value="1"/>
</dbReference>
<evidence type="ECO:0008006" key="3">
    <source>
        <dbReference type="Google" id="ProtNLM"/>
    </source>
</evidence>
<dbReference type="AlphaFoldDB" id="A0A0N1KRG3"/>
<organism evidence="1 2">
    <name type="scientific">Thermus scotoductus</name>
    <dbReference type="NCBI Taxonomy" id="37636"/>
    <lineage>
        <taxon>Bacteria</taxon>
        <taxon>Thermotogati</taxon>
        <taxon>Deinococcota</taxon>
        <taxon>Deinococci</taxon>
        <taxon>Thermales</taxon>
        <taxon>Thermaceae</taxon>
        <taxon>Thermus</taxon>
    </lineage>
</organism>
<dbReference type="PANTHER" id="PTHR37804">
    <property type="entry name" value="CDAA REGULATORY PROTEIN CDAR"/>
    <property type="match status" value="1"/>
</dbReference>
<proteinExistence type="predicted"/>
<reference evidence="1 2" key="1">
    <citation type="submission" date="2015-09" db="EMBL/GenBank/DDBJ databases">
        <title>Draft genome sequence of Thermus scotoductus strain K1 isolated from a geothermal spring in Nagorno-Karabakh, Armenia.</title>
        <authorList>
            <person name="Saghatelyan A."/>
            <person name="Poghosyan L."/>
            <person name="Panosyan H."/>
            <person name="Birkeland N.-K."/>
        </authorList>
    </citation>
    <scope>NUCLEOTIDE SEQUENCE [LARGE SCALE GENOMIC DNA]</scope>
    <source>
        <strain evidence="1 2">K1</strain>
    </source>
</reference>
<dbReference type="InterPro" id="IPR053154">
    <property type="entry name" value="c-di-AMP_regulator"/>
</dbReference>
<dbReference type="PATRIC" id="fig|37636.3.peg.1358"/>
<evidence type="ECO:0000313" key="1">
    <source>
        <dbReference type="EMBL" id="KPD32809.1"/>
    </source>
</evidence>